<gene>
    <name evidence="5" type="ordered locus">TERTU_3016</name>
</gene>
<evidence type="ECO:0000256" key="3">
    <source>
        <dbReference type="ARBA" id="ARBA00023239"/>
    </source>
</evidence>
<dbReference type="EMBL" id="CP001614">
    <property type="protein sequence ID" value="ACR11847.1"/>
    <property type="molecule type" value="Genomic_DNA"/>
</dbReference>
<protein>
    <recommendedName>
        <fullName evidence="4">Putative pterin-4-alpha-carbinolamine dehydratase</fullName>
        <shortName evidence="4">PHS</shortName>
        <ecNumber evidence="4">4.2.1.96</ecNumber>
    </recommendedName>
    <alternativeName>
        <fullName evidence="4">4-alpha-hydroxy-tetrahydropterin dehydratase</fullName>
    </alternativeName>
    <alternativeName>
        <fullName evidence="4">Pterin carbinolamine dehydratase</fullName>
        <shortName evidence="4">PCD</shortName>
    </alternativeName>
</protein>
<evidence type="ECO:0000313" key="5">
    <source>
        <dbReference type="EMBL" id="ACR11847.1"/>
    </source>
</evidence>
<dbReference type="PANTHER" id="PTHR42805">
    <property type="entry name" value="PTERIN-4-ALPHA-CARBINOLAMINE DEHYDRATASE-RELATED"/>
    <property type="match status" value="1"/>
</dbReference>
<dbReference type="InterPro" id="IPR036428">
    <property type="entry name" value="PCD_sf"/>
</dbReference>
<dbReference type="SUPFAM" id="SSF55248">
    <property type="entry name" value="PCD-like"/>
    <property type="match status" value="1"/>
</dbReference>
<dbReference type="InterPro" id="IPR001533">
    <property type="entry name" value="Pterin_deHydtase"/>
</dbReference>
<dbReference type="KEGG" id="ttu:TERTU_3016"/>
<keyword evidence="3 4" id="KW-0456">Lyase</keyword>
<dbReference type="InterPro" id="IPR050376">
    <property type="entry name" value="Pterin-4-alpha-carb_dehyd"/>
</dbReference>
<evidence type="ECO:0000256" key="4">
    <source>
        <dbReference type="HAMAP-Rule" id="MF_00434"/>
    </source>
</evidence>
<reference evidence="5 6" key="1">
    <citation type="journal article" date="2009" name="PLoS ONE">
        <title>The complete genome of Teredinibacter turnerae T7901: an intracellular endosymbiont of marine wood-boring bivalves (shipworms).</title>
        <authorList>
            <person name="Yang J.C."/>
            <person name="Madupu R."/>
            <person name="Durkin A.S."/>
            <person name="Ekborg N.A."/>
            <person name="Pedamallu C.S."/>
            <person name="Hostetler J.B."/>
            <person name="Radune D."/>
            <person name="Toms B.S."/>
            <person name="Henrissat B."/>
            <person name="Coutinho P.M."/>
            <person name="Schwarz S."/>
            <person name="Field L."/>
            <person name="Trindade-Silva A.E."/>
            <person name="Soares C.A.G."/>
            <person name="Elshahawi S."/>
            <person name="Hanora A."/>
            <person name="Schmidt E.W."/>
            <person name="Haygood M.G."/>
            <person name="Posfai J."/>
            <person name="Benner J."/>
            <person name="Madinger C."/>
            <person name="Nove J."/>
            <person name="Anton B."/>
            <person name="Chaudhary K."/>
            <person name="Foster J."/>
            <person name="Holman A."/>
            <person name="Kumar S."/>
            <person name="Lessard P.A."/>
            <person name="Luyten Y.A."/>
            <person name="Slatko B."/>
            <person name="Wood N."/>
            <person name="Wu B."/>
            <person name="Teplitski M."/>
            <person name="Mougous J.D."/>
            <person name="Ward N."/>
            <person name="Eisen J.A."/>
            <person name="Badger J.H."/>
            <person name="Distel D.L."/>
        </authorList>
    </citation>
    <scope>NUCLEOTIDE SEQUENCE [LARGE SCALE GENOMIC DNA]</scope>
    <source>
        <strain evidence="6">ATCC 39867 / T7901</strain>
    </source>
</reference>
<dbReference type="Pfam" id="PF01329">
    <property type="entry name" value="Pterin_4a"/>
    <property type="match status" value="1"/>
</dbReference>
<dbReference type="STRING" id="377629.TERTU_3016"/>
<dbReference type="HOGENOM" id="CLU_081974_2_2_6"/>
<dbReference type="EC" id="4.2.1.96" evidence="4"/>
<dbReference type="Proteomes" id="UP000009080">
    <property type="component" value="Chromosome"/>
</dbReference>
<dbReference type="GO" id="GO:0008124">
    <property type="term" value="F:4-alpha-hydroxytetrahydrobiopterin dehydratase activity"/>
    <property type="evidence" value="ECO:0007669"/>
    <property type="project" value="UniProtKB-UniRule"/>
</dbReference>
<dbReference type="HAMAP" id="MF_00434">
    <property type="entry name" value="Pterin_4_alpha"/>
    <property type="match status" value="1"/>
</dbReference>
<dbReference type="RefSeq" id="WP_015817958.1">
    <property type="nucleotide sequence ID" value="NC_012997.1"/>
</dbReference>
<dbReference type="GO" id="GO:0006729">
    <property type="term" value="P:tetrahydrobiopterin biosynthetic process"/>
    <property type="evidence" value="ECO:0007669"/>
    <property type="project" value="InterPro"/>
</dbReference>
<organism evidence="5 6">
    <name type="scientific">Teredinibacter turnerae (strain ATCC 39867 / T7901)</name>
    <dbReference type="NCBI Taxonomy" id="377629"/>
    <lineage>
        <taxon>Bacteria</taxon>
        <taxon>Pseudomonadati</taxon>
        <taxon>Pseudomonadota</taxon>
        <taxon>Gammaproteobacteria</taxon>
        <taxon>Cellvibrionales</taxon>
        <taxon>Cellvibrionaceae</taxon>
        <taxon>Teredinibacter</taxon>
    </lineage>
</organism>
<evidence type="ECO:0000313" key="6">
    <source>
        <dbReference type="Proteomes" id="UP000009080"/>
    </source>
</evidence>
<evidence type="ECO:0000256" key="2">
    <source>
        <dbReference type="ARBA" id="ARBA00006472"/>
    </source>
</evidence>
<name>C5BP04_TERTT</name>
<dbReference type="Gene3D" id="3.30.1360.20">
    <property type="entry name" value="Transcriptional coactivator/pterin dehydratase"/>
    <property type="match status" value="1"/>
</dbReference>
<dbReference type="OrthoDB" id="5294615at2"/>
<keyword evidence="6" id="KW-1185">Reference proteome</keyword>
<evidence type="ECO:0000256" key="1">
    <source>
        <dbReference type="ARBA" id="ARBA00001554"/>
    </source>
</evidence>
<proteinExistence type="inferred from homology"/>
<dbReference type="PANTHER" id="PTHR42805:SF1">
    <property type="entry name" value="PTERIN-4-ALPHA-CARBINOLAMINE DEHYDRATASE-RELATED"/>
    <property type="match status" value="1"/>
</dbReference>
<sequence>MPIEIPAAELATAHCEICGKGAQSLTAPEQAAMLKVLDGWRLESLPDTPAAFIKDFQFANFSDALNFVNELGVVAEQESHHPLLTLTWGRVTVSWWSHSIGSVHRNDAVMAAKTDAVYQQRFA</sequence>
<dbReference type="AlphaFoldDB" id="C5BP04"/>
<accession>C5BP04</accession>
<dbReference type="eggNOG" id="COG2154">
    <property type="taxonomic scope" value="Bacteria"/>
</dbReference>
<comment type="catalytic activity">
    <reaction evidence="1 4">
        <text>(4aS,6R)-4a-hydroxy-L-erythro-5,6,7,8-tetrahydrobiopterin = (6R)-L-erythro-6,7-dihydrobiopterin + H2O</text>
        <dbReference type="Rhea" id="RHEA:11920"/>
        <dbReference type="ChEBI" id="CHEBI:15377"/>
        <dbReference type="ChEBI" id="CHEBI:15642"/>
        <dbReference type="ChEBI" id="CHEBI:43120"/>
        <dbReference type="EC" id="4.2.1.96"/>
    </reaction>
</comment>
<comment type="similarity">
    <text evidence="2 4">Belongs to the pterin-4-alpha-carbinolamine dehydratase family.</text>
</comment>